<name>A0AAI8VRQ6_9PEZI</name>
<proteinExistence type="predicted"/>
<sequence length="327" mass="36745">MAAFPAPELRLGPEPQLGPGPESERNLPPGPTRPPPVAWAVRPKGVHTKHLTELERFRVRTLYYDACMTKRRIQEVTGYSESQIRTAVRAKTFQIGKRTGRPRKGYRPTTAKDKELPSPSGQEWEEEDQDPGASAELIQQARNFFAHEESLVSVDDSVMDDQVTGKQPHSVIDPRIIEEQPLVRTGFNDLPEKIRLRIWQNVLSTLPGQTSVSRSWALEVKSVSPWIELGLMPPGVTFTNPPWGMYVNDRHVPAMALSHVNGEARQAVLERLTPIMVSSTLNNNPAANMPKMVWVDRVADHVHFFGQPTFTGMYDRAGRAAFPELYV</sequence>
<dbReference type="AlphaFoldDB" id="A0AAI8VRQ6"/>
<keyword evidence="3" id="KW-1185">Reference proteome</keyword>
<gene>
    <name evidence="2" type="ORF">KHLLAP_LOCUS9720</name>
</gene>
<evidence type="ECO:0000313" key="3">
    <source>
        <dbReference type="Proteomes" id="UP001295740"/>
    </source>
</evidence>
<feature type="compositionally biased region" description="Pro residues" evidence="1">
    <location>
        <begin position="28"/>
        <end position="37"/>
    </location>
</feature>
<accession>A0AAI8VRQ6</accession>
<dbReference type="EMBL" id="CAUWAG010000012">
    <property type="protein sequence ID" value="CAJ2509252.1"/>
    <property type="molecule type" value="Genomic_DNA"/>
</dbReference>
<organism evidence="2 3">
    <name type="scientific">Anthostomella pinea</name>
    <dbReference type="NCBI Taxonomy" id="933095"/>
    <lineage>
        <taxon>Eukaryota</taxon>
        <taxon>Fungi</taxon>
        <taxon>Dikarya</taxon>
        <taxon>Ascomycota</taxon>
        <taxon>Pezizomycotina</taxon>
        <taxon>Sordariomycetes</taxon>
        <taxon>Xylariomycetidae</taxon>
        <taxon>Xylariales</taxon>
        <taxon>Xylariaceae</taxon>
        <taxon>Anthostomella</taxon>
    </lineage>
</organism>
<comment type="caution">
    <text evidence="2">The sequence shown here is derived from an EMBL/GenBank/DDBJ whole genome shotgun (WGS) entry which is preliminary data.</text>
</comment>
<feature type="region of interest" description="Disordered" evidence="1">
    <location>
        <begin position="1"/>
        <end position="37"/>
    </location>
</feature>
<protein>
    <submittedName>
        <fullName evidence="2">Uu.00g142780.m01.CDS01</fullName>
    </submittedName>
</protein>
<feature type="region of interest" description="Disordered" evidence="1">
    <location>
        <begin position="92"/>
        <end position="133"/>
    </location>
</feature>
<dbReference type="Proteomes" id="UP001295740">
    <property type="component" value="Unassembled WGS sequence"/>
</dbReference>
<reference evidence="2" key="1">
    <citation type="submission" date="2023-10" db="EMBL/GenBank/DDBJ databases">
        <authorList>
            <person name="Hackl T."/>
        </authorList>
    </citation>
    <scope>NUCLEOTIDE SEQUENCE</scope>
</reference>
<evidence type="ECO:0000256" key="1">
    <source>
        <dbReference type="SAM" id="MobiDB-lite"/>
    </source>
</evidence>
<feature type="compositionally biased region" description="Low complexity" evidence="1">
    <location>
        <begin position="7"/>
        <end position="21"/>
    </location>
</feature>
<evidence type="ECO:0000313" key="2">
    <source>
        <dbReference type="EMBL" id="CAJ2509252.1"/>
    </source>
</evidence>